<keyword evidence="7 10" id="KW-0067">ATP-binding</keyword>
<evidence type="ECO:0000313" key="12">
    <source>
        <dbReference type="EMBL" id="KAA9300858.1"/>
    </source>
</evidence>
<dbReference type="RefSeq" id="WP_070430571.1">
    <property type="nucleotide sequence ID" value="NZ_VYWO01000003.1"/>
</dbReference>
<dbReference type="FunFam" id="3.40.50.620:FF:000079">
    <property type="entry name" value="Probable nicotinate-nucleotide adenylyltransferase"/>
    <property type="match status" value="1"/>
</dbReference>
<evidence type="ECO:0000313" key="13">
    <source>
        <dbReference type="Proteomes" id="UP000327148"/>
    </source>
</evidence>
<gene>
    <name evidence="10" type="primary">nadD</name>
    <name evidence="12" type="ORF">F6I03_06010</name>
</gene>
<evidence type="ECO:0000256" key="6">
    <source>
        <dbReference type="ARBA" id="ARBA00022741"/>
    </source>
</evidence>
<dbReference type="InterPro" id="IPR014729">
    <property type="entry name" value="Rossmann-like_a/b/a_fold"/>
</dbReference>
<keyword evidence="6 10" id="KW-0547">Nucleotide-binding</keyword>
<dbReference type="Pfam" id="PF01467">
    <property type="entry name" value="CTP_transf_like"/>
    <property type="match status" value="1"/>
</dbReference>
<keyword evidence="8 10" id="KW-0520">NAD</keyword>
<dbReference type="STRING" id="119206.AWM72_01510"/>
<evidence type="ECO:0000256" key="8">
    <source>
        <dbReference type="ARBA" id="ARBA00023027"/>
    </source>
</evidence>
<dbReference type="EMBL" id="VYWO01000003">
    <property type="protein sequence ID" value="KAA9300858.1"/>
    <property type="molecule type" value="Genomic_DNA"/>
</dbReference>
<evidence type="ECO:0000256" key="7">
    <source>
        <dbReference type="ARBA" id="ARBA00022840"/>
    </source>
</evidence>
<keyword evidence="3 10" id="KW-0662">Pyridine nucleotide biosynthesis</keyword>
<dbReference type="GO" id="GO:0005524">
    <property type="term" value="F:ATP binding"/>
    <property type="evidence" value="ECO:0007669"/>
    <property type="project" value="UniProtKB-KW"/>
</dbReference>
<reference evidence="12 13" key="1">
    <citation type="submission" date="2019-09" db="EMBL/GenBank/DDBJ databases">
        <title>Draft genome sequence assemblies of isolates from the urinary tract.</title>
        <authorList>
            <person name="Mores C.R."/>
            <person name="Putonti C."/>
            <person name="Wolfe A.J."/>
        </authorList>
    </citation>
    <scope>NUCLEOTIDE SEQUENCE [LARGE SCALE GENOMIC DNA]</scope>
    <source>
        <strain evidence="12 13">UMB623</strain>
    </source>
</reference>
<comment type="pathway">
    <text evidence="2 10">Cofactor biosynthesis; NAD(+) biosynthesis; deamido-NAD(+) from nicotinate D-ribonucleotide: step 1/1.</text>
</comment>
<evidence type="ECO:0000256" key="5">
    <source>
        <dbReference type="ARBA" id="ARBA00022695"/>
    </source>
</evidence>
<accession>A0A5N1GKP2</accession>
<evidence type="ECO:0000256" key="9">
    <source>
        <dbReference type="ARBA" id="ARBA00048721"/>
    </source>
</evidence>
<evidence type="ECO:0000259" key="11">
    <source>
        <dbReference type="Pfam" id="PF01467"/>
    </source>
</evidence>
<dbReference type="OrthoDB" id="5295945at2"/>
<evidence type="ECO:0000256" key="4">
    <source>
        <dbReference type="ARBA" id="ARBA00022679"/>
    </source>
</evidence>
<name>A0A5N1GKP2_9LACT</name>
<dbReference type="NCBIfam" id="TIGR00482">
    <property type="entry name" value="nicotinate (nicotinamide) nucleotide adenylyltransferase"/>
    <property type="match status" value="1"/>
</dbReference>
<dbReference type="Gene3D" id="3.40.50.620">
    <property type="entry name" value="HUPs"/>
    <property type="match status" value="1"/>
</dbReference>
<sequence>MGERDQGLGLALEPRLEEETSKRRRVGILGGSFNPVHQGHLVIADQVYDKLCLDQVYLMPNYQAPHVDPKAFLDADKRLAMLNLAIAGNDHLAIETLELERKGKSYSYDTMDILTKLHPDTDYYFIIGADMVEYLPTWYRIDDLVDMVQFVGVQRPGYDLATDYPVLYVDVPEMAISSTQIRQAVGQGHSIRYLLPEAVRHYIEEEGLYLEP</sequence>
<dbReference type="InterPro" id="IPR004821">
    <property type="entry name" value="Cyt_trans-like"/>
</dbReference>
<dbReference type="Proteomes" id="UP000327148">
    <property type="component" value="Unassembled WGS sequence"/>
</dbReference>
<dbReference type="PANTHER" id="PTHR39321:SF3">
    <property type="entry name" value="PHOSPHOPANTETHEINE ADENYLYLTRANSFERASE"/>
    <property type="match status" value="1"/>
</dbReference>
<dbReference type="NCBIfam" id="NF000840">
    <property type="entry name" value="PRK00071.1-3"/>
    <property type="match status" value="1"/>
</dbReference>
<keyword evidence="5 10" id="KW-0548">Nucleotidyltransferase</keyword>
<dbReference type="InterPro" id="IPR005248">
    <property type="entry name" value="NadD/NMNAT"/>
</dbReference>
<comment type="caution">
    <text evidence="12">The sequence shown here is derived from an EMBL/GenBank/DDBJ whole genome shotgun (WGS) entry which is preliminary data.</text>
</comment>
<comment type="similarity">
    <text evidence="10">Belongs to the NadD family.</text>
</comment>
<dbReference type="HAMAP" id="MF_00244">
    <property type="entry name" value="NaMN_adenylyltr"/>
    <property type="match status" value="1"/>
</dbReference>
<dbReference type="NCBIfam" id="NF000841">
    <property type="entry name" value="PRK00071.1-4"/>
    <property type="match status" value="1"/>
</dbReference>
<proteinExistence type="inferred from homology"/>
<dbReference type="CDD" id="cd02165">
    <property type="entry name" value="NMNAT"/>
    <property type="match status" value="1"/>
</dbReference>
<dbReference type="AlphaFoldDB" id="A0A5N1GKP2"/>
<comment type="catalytic activity">
    <reaction evidence="9 10">
        <text>nicotinate beta-D-ribonucleotide + ATP + H(+) = deamido-NAD(+) + diphosphate</text>
        <dbReference type="Rhea" id="RHEA:22860"/>
        <dbReference type="ChEBI" id="CHEBI:15378"/>
        <dbReference type="ChEBI" id="CHEBI:30616"/>
        <dbReference type="ChEBI" id="CHEBI:33019"/>
        <dbReference type="ChEBI" id="CHEBI:57502"/>
        <dbReference type="ChEBI" id="CHEBI:58437"/>
        <dbReference type="EC" id="2.7.7.18"/>
    </reaction>
</comment>
<keyword evidence="4 10" id="KW-0808">Transferase</keyword>
<dbReference type="PANTHER" id="PTHR39321">
    <property type="entry name" value="NICOTINATE-NUCLEOTIDE ADENYLYLTRANSFERASE-RELATED"/>
    <property type="match status" value="1"/>
</dbReference>
<evidence type="ECO:0000256" key="10">
    <source>
        <dbReference type="HAMAP-Rule" id="MF_00244"/>
    </source>
</evidence>
<evidence type="ECO:0000256" key="1">
    <source>
        <dbReference type="ARBA" id="ARBA00002324"/>
    </source>
</evidence>
<comment type="function">
    <text evidence="1 10">Catalyzes the reversible adenylation of nicotinate mononucleotide (NaMN) to nicotinic acid adenine dinucleotide (NaAD).</text>
</comment>
<dbReference type="GO" id="GO:0009435">
    <property type="term" value="P:NAD+ biosynthetic process"/>
    <property type="evidence" value="ECO:0007669"/>
    <property type="project" value="UniProtKB-UniRule"/>
</dbReference>
<evidence type="ECO:0000256" key="3">
    <source>
        <dbReference type="ARBA" id="ARBA00022642"/>
    </source>
</evidence>
<dbReference type="SUPFAM" id="SSF52374">
    <property type="entry name" value="Nucleotidylyl transferase"/>
    <property type="match status" value="1"/>
</dbReference>
<dbReference type="GO" id="GO:0004515">
    <property type="term" value="F:nicotinate-nucleotide adenylyltransferase activity"/>
    <property type="evidence" value="ECO:0007669"/>
    <property type="project" value="UniProtKB-UniRule"/>
</dbReference>
<evidence type="ECO:0000256" key="2">
    <source>
        <dbReference type="ARBA" id="ARBA00005019"/>
    </source>
</evidence>
<protein>
    <recommendedName>
        <fullName evidence="10">Probable nicotinate-nucleotide adenylyltransferase</fullName>
        <ecNumber evidence="10">2.7.7.18</ecNumber>
    </recommendedName>
    <alternativeName>
        <fullName evidence="10">Deamido-NAD(+) diphosphorylase</fullName>
    </alternativeName>
    <alternativeName>
        <fullName evidence="10">Deamido-NAD(+) pyrophosphorylase</fullName>
    </alternativeName>
    <alternativeName>
        <fullName evidence="10">Nicotinate mononucleotide adenylyltransferase</fullName>
        <shortName evidence="10">NaMN adenylyltransferase</shortName>
    </alternativeName>
</protein>
<dbReference type="EC" id="2.7.7.18" evidence="10"/>
<feature type="domain" description="Cytidyltransferase-like" evidence="11">
    <location>
        <begin position="28"/>
        <end position="183"/>
    </location>
</feature>
<organism evidence="12 13">
    <name type="scientific">Aerococcus sanguinicola</name>
    <dbReference type="NCBI Taxonomy" id="119206"/>
    <lineage>
        <taxon>Bacteria</taxon>
        <taxon>Bacillati</taxon>
        <taxon>Bacillota</taxon>
        <taxon>Bacilli</taxon>
        <taxon>Lactobacillales</taxon>
        <taxon>Aerococcaceae</taxon>
        <taxon>Aerococcus</taxon>
    </lineage>
</organism>
<dbReference type="UniPathway" id="UPA00253">
    <property type="reaction ID" value="UER00332"/>
</dbReference>